<dbReference type="GO" id="GO:0004639">
    <property type="term" value="F:phosphoribosylaminoimidazolesuccinocarboxamide synthase activity"/>
    <property type="evidence" value="ECO:0007669"/>
    <property type="project" value="UniProtKB-EC"/>
</dbReference>
<dbReference type="GO" id="GO:0005737">
    <property type="term" value="C:cytoplasm"/>
    <property type="evidence" value="ECO:0007669"/>
    <property type="project" value="TreeGrafter"/>
</dbReference>
<feature type="domain" description="SAICAR synthetase/ADE2 N-terminal" evidence="9">
    <location>
        <begin position="6"/>
        <end position="263"/>
    </location>
</feature>
<dbReference type="Pfam" id="PF01259">
    <property type="entry name" value="SAICAR_synt"/>
    <property type="match status" value="1"/>
</dbReference>
<evidence type="ECO:0000313" key="10">
    <source>
        <dbReference type="EMBL" id="OIO08145.1"/>
    </source>
</evidence>
<evidence type="ECO:0000256" key="3">
    <source>
        <dbReference type="ARBA" id="ARBA00012217"/>
    </source>
</evidence>
<dbReference type="GO" id="GO:0005524">
    <property type="term" value="F:ATP binding"/>
    <property type="evidence" value="ECO:0007669"/>
    <property type="project" value="UniProtKB-KW"/>
</dbReference>
<evidence type="ECO:0000259" key="9">
    <source>
        <dbReference type="Pfam" id="PF01259"/>
    </source>
</evidence>
<comment type="pathway">
    <text evidence="1">Purine metabolism; IMP biosynthesis via de novo pathway; 5-amino-1-(5-phospho-D-ribosyl)imidazole-4-carboxamide from 5-amino-1-(5-phospho-D-ribosyl)imidazole-4-carboxylate: step 1/2.</text>
</comment>
<evidence type="ECO:0000313" key="11">
    <source>
        <dbReference type="Proteomes" id="UP000183192"/>
    </source>
</evidence>
<evidence type="ECO:0000256" key="7">
    <source>
        <dbReference type="ARBA" id="ARBA00022840"/>
    </source>
</evidence>
<keyword evidence="5" id="KW-0547">Nucleotide-binding</keyword>
<accession>A0A1J4T9W2</accession>
<dbReference type="InterPro" id="IPR028923">
    <property type="entry name" value="SAICAR_synt/ADE2_N"/>
</dbReference>
<keyword evidence="6" id="KW-0658">Purine biosynthesis</keyword>
<evidence type="ECO:0000256" key="6">
    <source>
        <dbReference type="ARBA" id="ARBA00022755"/>
    </source>
</evidence>
<dbReference type="Gene3D" id="3.30.470.20">
    <property type="entry name" value="ATP-grasp fold, B domain"/>
    <property type="match status" value="1"/>
</dbReference>
<comment type="similarity">
    <text evidence="2">Belongs to the SAICAR synthetase family.</text>
</comment>
<dbReference type="Proteomes" id="UP000183192">
    <property type="component" value="Unassembled WGS sequence"/>
</dbReference>
<gene>
    <name evidence="10" type="ORF">AUJ27_01210</name>
</gene>
<name>A0A1J4T9W2_9BACT</name>
<evidence type="ECO:0000256" key="5">
    <source>
        <dbReference type="ARBA" id="ARBA00022741"/>
    </source>
</evidence>
<comment type="caution">
    <text evidence="10">The sequence shown here is derived from an EMBL/GenBank/DDBJ whole genome shotgun (WGS) entry which is preliminary data.</text>
</comment>
<sequence length="304" mass="34365">MARELIRRGSSKNIYKAGKNSILFEATNYYSVFDVGRSPDTIPGKAKAIIACAVKSFQIADAIGVPTHFIEQVDDVTIRVREAQIITNRSLTEKDENYVVPAEFIYRLFVAGSIYRDFRSGEKKPEHYGLPAGKIPRVGTPFPYPMHMLTTKFEHVDRDITTQEVCGMAGITLNDLAEFWSMIDRLTGAIGLKMDEAGYELLDGKLECIIGPEREKMIGDVFCTPDEDRLCLIGKLKDGIVEHYSKECIRQIFIENGYKEILQTARDKGDLDPPIPHLNEEQIEEISRRYIAVAEAYSGQKIYI</sequence>
<dbReference type="EC" id="6.3.2.6" evidence="3"/>
<dbReference type="Gene3D" id="3.30.200.20">
    <property type="entry name" value="Phosphorylase Kinase, domain 1"/>
    <property type="match status" value="1"/>
</dbReference>
<dbReference type="AlphaFoldDB" id="A0A1J4T9W2"/>
<evidence type="ECO:0000256" key="2">
    <source>
        <dbReference type="ARBA" id="ARBA00010190"/>
    </source>
</evidence>
<dbReference type="STRING" id="1805146.AUJ27_01210"/>
<dbReference type="SUPFAM" id="SSF56104">
    <property type="entry name" value="SAICAR synthase-like"/>
    <property type="match status" value="1"/>
</dbReference>
<reference evidence="10 11" key="1">
    <citation type="journal article" date="2016" name="Environ. Microbiol.">
        <title>Genomic resolution of a cold subsurface aquifer community provides metabolic insights for novel microbes adapted to high CO concentrations.</title>
        <authorList>
            <person name="Probst A.J."/>
            <person name="Castelle C.J."/>
            <person name="Singh A."/>
            <person name="Brown C.T."/>
            <person name="Anantharaman K."/>
            <person name="Sharon I."/>
            <person name="Hug L.A."/>
            <person name="Burstein D."/>
            <person name="Emerson J.B."/>
            <person name="Thomas B.C."/>
            <person name="Banfield J.F."/>
        </authorList>
    </citation>
    <scope>NUCLEOTIDE SEQUENCE [LARGE SCALE GENOMIC DNA]</scope>
    <source>
        <strain evidence="10">CG1_02_37_44</strain>
    </source>
</reference>
<dbReference type="PANTHER" id="PTHR43700">
    <property type="entry name" value="PHOSPHORIBOSYLAMINOIMIDAZOLE-SUCCINOCARBOXAMIDE SYNTHASE"/>
    <property type="match status" value="1"/>
</dbReference>
<dbReference type="GO" id="GO:0006189">
    <property type="term" value="P:'de novo' IMP biosynthetic process"/>
    <property type="evidence" value="ECO:0007669"/>
    <property type="project" value="UniProtKB-UniPathway"/>
</dbReference>
<dbReference type="PANTHER" id="PTHR43700:SF1">
    <property type="entry name" value="PHOSPHORIBOSYLAMINOIMIDAZOLE-SUCCINOCARBOXAMIDE SYNTHASE"/>
    <property type="match status" value="1"/>
</dbReference>
<evidence type="ECO:0000256" key="1">
    <source>
        <dbReference type="ARBA" id="ARBA00004672"/>
    </source>
</evidence>
<protein>
    <recommendedName>
        <fullName evidence="3">phosphoribosylaminoimidazolesuccinocarboxamide synthase</fullName>
        <ecNumber evidence="3">6.3.2.6</ecNumber>
    </recommendedName>
</protein>
<keyword evidence="4" id="KW-0436">Ligase</keyword>
<organism evidence="10 11">
    <name type="scientific">Candidatus Falkowbacteria bacterium CG1_02_37_44</name>
    <dbReference type="NCBI Taxonomy" id="1805146"/>
    <lineage>
        <taxon>Bacteria</taxon>
        <taxon>Candidatus Falkowiibacteriota</taxon>
    </lineage>
</organism>
<dbReference type="UniPathway" id="UPA00074">
    <property type="reaction ID" value="UER00131"/>
</dbReference>
<proteinExistence type="inferred from homology"/>
<dbReference type="EMBL" id="MNUU01000021">
    <property type="protein sequence ID" value="OIO08145.1"/>
    <property type="molecule type" value="Genomic_DNA"/>
</dbReference>
<evidence type="ECO:0000256" key="4">
    <source>
        <dbReference type="ARBA" id="ARBA00022598"/>
    </source>
</evidence>
<keyword evidence="7" id="KW-0067">ATP-binding</keyword>
<comment type="catalytic activity">
    <reaction evidence="8">
        <text>5-amino-1-(5-phospho-D-ribosyl)imidazole-4-carboxylate + L-aspartate + ATP = (2S)-2-[5-amino-1-(5-phospho-beta-D-ribosyl)imidazole-4-carboxamido]succinate + ADP + phosphate + 2 H(+)</text>
        <dbReference type="Rhea" id="RHEA:22628"/>
        <dbReference type="ChEBI" id="CHEBI:15378"/>
        <dbReference type="ChEBI" id="CHEBI:29991"/>
        <dbReference type="ChEBI" id="CHEBI:30616"/>
        <dbReference type="ChEBI" id="CHEBI:43474"/>
        <dbReference type="ChEBI" id="CHEBI:58443"/>
        <dbReference type="ChEBI" id="CHEBI:77657"/>
        <dbReference type="ChEBI" id="CHEBI:456216"/>
        <dbReference type="EC" id="6.3.2.6"/>
    </reaction>
</comment>
<evidence type="ECO:0000256" key="8">
    <source>
        <dbReference type="ARBA" id="ARBA00048475"/>
    </source>
</evidence>